<comment type="similarity">
    <text evidence="8">Belongs to the methylthiotransferase family. RimO subfamily.</text>
</comment>
<dbReference type="InterPro" id="IPR005839">
    <property type="entry name" value="Methylthiotransferase"/>
</dbReference>
<dbReference type="HAMAP" id="MF_01865">
    <property type="entry name" value="MTTase_RimO"/>
    <property type="match status" value="1"/>
</dbReference>
<sequence>MSNKLHIVSLGCTKNLVDTEVMMGKLQNFELTDNNEDADVIIVNTCGFIDAAKEESINTVLSLHDARKEDSLLVMAGCLSERYQDDLMEQIPEVDIFTGVGDYDKIDELLVEKKSRFSDQVYLIDGAERVVTGSTYHAYIKLSEGCNQKCSFCAIPSFKGKLNSRNLDSIASEVEGLVKKGYYDFSFVSQDSSSYLRDQNIKDGLSLLIQRIELIEGVKSARILYLYPSTTSMALLKNIAKSEIFHNYFDMPIQHINDDMLRLMKRGFGKDKTVELLNFMRSLPNSFVRTSFIVGHPNETQEMFDEMCEFAKTFGFDRVNVFSYSDEETTSAYDLSDKISDEVKAERAQILGDIVSELTRESLRADIGKEFDIVIDSESDEHEYLLSARKLIWAPEIDGEIYVNDRTKDEDLEFTKIYKAKITELVGNILTATVDNA</sequence>
<dbReference type="Proteomes" id="UP000671852">
    <property type="component" value="Chromosome"/>
</dbReference>
<dbReference type="NCBIfam" id="TIGR01125">
    <property type="entry name" value="30S ribosomal protein S12 methylthiotransferase RimO"/>
    <property type="match status" value="1"/>
</dbReference>
<dbReference type="PROSITE" id="PS51918">
    <property type="entry name" value="RADICAL_SAM"/>
    <property type="match status" value="1"/>
</dbReference>
<evidence type="ECO:0000256" key="6">
    <source>
        <dbReference type="ARBA" id="ARBA00023004"/>
    </source>
</evidence>
<evidence type="ECO:0000256" key="7">
    <source>
        <dbReference type="ARBA" id="ARBA00023014"/>
    </source>
</evidence>
<dbReference type="GO" id="GO:0005840">
    <property type="term" value="C:ribosome"/>
    <property type="evidence" value="ECO:0007669"/>
    <property type="project" value="UniProtKB-KW"/>
</dbReference>
<dbReference type="PANTHER" id="PTHR43837:SF1">
    <property type="entry name" value="RIBOSOMAL PROTEIN US12 METHYLTHIOTRANSFERASE RIMO"/>
    <property type="match status" value="1"/>
</dbReference>
<accession>A0A975B1R2</accession>
<dbReference type="NCBIfam" id="TIGR00089">
    <property type="entry name" value="MiaB/RimO family radical SAM methylthiotransferase"/>
    <property type="match status" value="1"/>
</dbReference>
<gene>
    <name evidence="8 11" type="primary">rimO</name>
    <name evidence="11" type="ORF">GJV85_11080</name>
</gene>
<dbReference type="InterPro" id="IPR012340">
    <property type="entry name" value="NA-bd_OB-fold"/>
</dbReference>
<comment type="subcellular location">
    <subcellularLocation>
        <location evidence="8">Cytoplasm</location>
    </subcellularLocation>
</comment>
<dbReference type="PROSITE" id="PS51449">
    <property type="entry name" value="MTTASE_N"/>
    <property type="match status" value="1"/>
</dbReference>
<dbReference type="KEGG" id="saqt:GJV85_11080"/>
<feature type="binding site" evidence="8">
    <location>
        <position position="153"/>
    </location>
    <ligand>
        <name>[4Fe-4S] cluster</name>
        <dbReference type="ChEBI" id="CHEBI:49883"/>
        <label>2</label>
        <note>4Fe-4S-S-AdoMet</note>
    </ligand>
</feature>
<dbReference type="InterPro" id="IPR038135">
    <property type="entry name" value="Methylthiotransferase_N_sf"/>
</dbReference>
<dbReference type="InterPro" id="IPR007197">
    <property type="entry name" value="rSAM"/>
</dbReference>
<dbReference type="EMBL" id="CP046072">
    <property type="protein sequence ID" value="QSZ42627.1"/>
    <property type="molecule type" value="Genomic_DNA"/>
</dbReference>
<dbReference type="GO" id="GO:0051539">
    <property type="term" value="F:4 iron, 4 sulfur cluster binding"/>
    <property type="evidence" value="ECO:0007669"/>
    <property type="project" value="UniProtKB-UniRule"/>
</dbReference>
<keyword evidence="7 8" id="KW-0411">Iron-sulfur</keyword>
<dbReference type="Gene3D" id="3.80.30.20">
    <property type="entry name" value="tm_1862 like domain"/>
    <property type="match status" value="1"/>
</dbReference>
<dbReference type="InterPro" id="IPR020612">
    <property type="entry name" value="Methylthiotransferase_CS"/>
</dbReference>
<dbReference type="PANTHER" id="PTHR43837">
    <property type="entry name" value="RIBOSOMAL PROTEIN S12 METHYLTHIOTRANSFERASE RIMO"/>
    <property type="match status" value="1"/>
</dbReference>
<evidence type="ECO:0000259" key="10">
    <source>
        <dbReference type="PROSITE" id="PS51918"/>
    </source>
</evidence>
<keyword evidence="2 8" id="KW-0963">Cytoplasm</keyword>
<reference evidence="11" key="1">
    <citation type="submission" date="2019-11" db="EMBL/GenBank/DDBJ databases">
        <authorList>
            <person name="Kojima H."/>
        </authorList>
    </citation>
    <scope>NUCLEOTIDE SEQUENCE</scope>
    <source>
        <strain evidence="11">H1576</strain>
    </source>
</reference>
<evidence type="ECO:0000313" key="11">
    <source>
        <dbReference type="EMBL" id="QSZ42627.1"/>
    </source>
</evidence>
<feature type="binding site" evidence="8">
    <location>
        <position position="146"/>
    </location>
    <ligand>
        <name>[4Fe-4S] cluster</name>
        <dbReference type="ChEBI" id="CHEBI:49883"/>
        <label>2</label>
        <note>4Fe-4S-S-AdoMet</note>
    </ligand>
</feature>
<dbReference type="CDD" id="cd01335">
    <property type="entry name" value="Radical_SAM"/>
    <property type="match status" value="1"/>
</dbReference>
<keyword evidence="11" id="KW-0687">Ribonucleoprotein</keyword>
<comment type="function">
    <text evidence="8">Catalyzes the methylthiolation of an aspartic acid residue of ribosomal protein uS12.</text>
</comment>
<feature type="domain" description="MTTase N-terminal" evidence="9">
    <location>
        <begin position="3"/>
        <end position="115"/>
    </location>
</feature>
<evidence type="ECO:0000256" key="2">
    <source>
        <dbReference type="ARBA" id="ARBA00022490"/>
    </source>
</evidence>
<keyword evidence="5 8" id="KW-0479">Metal-binding</keyword>
<dbReference type="InterPro" id="IPR005840">
    <property type="entry name" value="Ribosomal_uS12_MeSTrfase_RimO"/>
</dbReference>
<dbReference type="SFLD" id="SFLDS00029">
    <property type="entry name" value="Radical_SAM"/>
    <property type="match status" value="1"/>
</dbReference>
<dbReference type="InterPro" id="IPR002792">
    <property type="entry name" value="TRAM_dom"/>
</dbReference>
<dbReference type="GO" id="GO:0046872">
    <property type="term" value="F:metal ion binding"/>
    <property type="evidence" value="ECO:0007669"/>
    <property type="project" value="UniProtKB-KW"/>
</dbReference>
<keyword evidence="11" id="KW-0689">Ribosomal protein</keyword>
<proteinExistence type="inferred from homology"/>
<name>A0A975B1R2_9BACT</name>
<keyword evidence="3 8" id="KW-0808">Transferase</keyword>
<dbReference type="PROSITE" id="PS01278">
    <property type="entry name" value="MTTASE_RADICAL"/>
    <property type="match status" value="1"/>
</dbReference>
<feature type="binding site" evidence="8">
    <location>
        <position position="46"/>
    </location>
    <ligand>
        <name>[4Fe-4S] cluster</name>
        <dbReference type="ChEBI" id="CHEBI:49883"/>
        <label>1</label>
    </ligand>
</feature>
<dbReference type="InterPro" id="IPR006638">
    <property type="entry name" value="Elp3/MiaA/NifB-like_rSAM"/>
</dbReference>
<evidence type="ECO:0000256" key="4">
    <source>
        <dbReference type="ARBA" id="ARBA00022691"/>
    </source>
</evidence>
<evidence type="ECO:0000259" key="9">
    <source>
        <dbReference type="PROSITE" id="PS51449"/>
    </source>
</evidence>
<dbReference type="GO" id="GO:0035599">
    <property type="term" value="F:aspartic acid methylthiotransferase activity"/>
    <property type="evidence" value="ECO:0007669"/>
    <property type="project" value="TreeGrafter"/>
</dbReference>
<keyword evidence="4 8" id="KW-0949">S-adenosyl-L-methionine</keyword>
<feature type="binding site" evidence="8">
    <location>
        <position position="12"/>
    </location>
    <ligand>
        <name>[4Fe-4S] cluster</name>
        <dbReference type="ChEBI" id="CHEBI:49883"/>
        <label>1</label>
    </ligand>
</feature>
<dbReference type="SFLD" id="SFLDG01082">
    <property type="entry name" value="B12-binding_domain_containing"/>
    <property type="match status" value="1"/>
</dbReference>
<dbReference type="GO" id="GO:0103039">
    <property type="term" value="F:protein methylthiotransferase activity"/>
    <property type="evidence" value="ECO:0007669"/>
    <property type="project" value="UniProtKB-EC"/>
</dbReference>
<reference evidence="11" key="2">
    <citation type="submission" date="2021-04" db="EMBL/GenBank/DDBJ databases">
        <title>Isolation and characterization of a novel species of the genus Sulfurimonas.</title>
        <authorList>
            <person name="Fukui M."/>
        </authorList>
    </citation>
    <scope>NUCLEOTIDE SEQUENCE</scope>
    <source>
        <strain evidence="11">H1576</strain>
    </source>
</reference>
<dbReference type="Gene3D" id="3.40.50.12160">
    <property type="entry name" value="Methylthiotransferase, N-terminal domain"/>
    <property type="match status" value="1"/>
</dbReference>
<dbReference type="InterPro" id="IPR058240">
    <property type="entry name" value="rSAM_sf"/>
</dbReference>
<dbReference type="GO" id="GO:0005829">
    <property type="term" value="C:cytosol"/>
    <property type="evidence" value="ECO:0007669"/>
    <property type="project" value="TreeGrafter"/>
</dbReference>
<dbReference type="Pfam" id="PF00919">
    <property type="entry name" value="UPF0004"/>
    <property type="match status" value="1"/>
</dbReference>
<dbReference type="InterPro" id="IPR013848">
    <property type="entry name" value="Methylthiotransferase_N"/>
</dbReference>
<feature type="binding site" evidence="8">
    <location>
        <position position="150"/>
    </location>
    <ligand>
        <name>[4Fe-4S] cluster</name>
        <dbReference type="ChEBI" id="CHEBI:49883"/>
        <label>2</label>
        <note>4Fe-4S-S-AdoMet</note>
    </ligand>
</feature>
<keyword evidence="1 8" id="KW-0004">4Fe-4S</keyword>
<dbReference type="RefSeq" id="WP_207561438.1">
    <property type="nucleotide sequence ID" value="NZ_CP046072.1"/>
</dbReference>
<dbReference type="SMART" id="SM00729">
    <property type="entry name" value="Elp3"/>
    <property type="match status" value="1"/>
</dbReference>
<evidence type="ECO:0000256" key="5">
    <source>
        <dbReference type="ARBA" id="ARBA00022723"/>
    </source>
</evidence>
<dbReference type="Gene3D" id="2.40.50.140">
    <property type="entry name" value="Nucleic acid-binding proteins"/>
    <property type="match status" value="1"/>
</dbReference>
<evidence type="ECO:0000256" key="8">
    <source>
        <dbReference type="HAMAP-Rule" id="MF_01865"/>
    </source>
</evidence>
<protein>
    <recommendedName>
        <fullName evidence="8">Ribosomal protein uS12 methylthiotransferase RimO</fullName>
        <shortName evidence="8">uS12 MTTase</shortName>
        <shortName evidence="8">uS12 methylthiotransferase</shortName>
        <ecNumber evidence="8">2.8.4.4</ecNumber>
    </recommendedName>
    <alternativeName>
        <fullName evidence="8">Ribosomal protein uS12 (aspartate-C(3))-methylthiotransferase</fullName>
    </alternativeName>
    <alternativeName>
        <fullName evidence="8">Ribosome maturation factor RimO</fullName>
    </alternativeName>
</protein>
<feature type="binding site" evidence="8">
    <location>
        <position position="78"/>
    </location>
    <ligand>
        <name>[4Fe-4S] cluster</name>
        <dbReference type="ChEBI" id="CHEBI:49883"/>
        <label>1</label>
    </ligand>
</feature>
<keyword evidence="12" id="KW-1185">Reference proteome</keyword>
<dbReference type="AlphaFoldDB" id="A0A975B1R2"/>
<dbReference type="SFLD" id="SFLDG01061">
    <property type="entry name" value="methylthiotransferase"/>
    <property type="match status" value="1"/>
</dbReference>
<dbReference type="SUPFAM" id="SSF102114">
    <property type="entry name" value="Radical SAM enzymes"/>
    <property type="match status" value="1"/>
</dbReference>
<organism evidence="11 12">
    <name type="scientific">Sulfurimonas aquatica</name>
    <dbReference type="NCBI Taxonomy" id="2672570"/>
    <lineage>
        <taxon>Bacteria</taxon>
        <taxon>Pseudomonadati</taxon>
        <taxon>Campylobacterota</taxon>
        <taxon>Epsilonproteobacteria</taxon>
        <taxon>Campylobacterales</taxon>
        <taxon>Sulfurimonadaceae</taxon>
        <taxon>Sulfurimonas</taxon>
    </lineage>
</organism>
<comment type="cofactor">
    <cofactor evidence="8">
        <name>[4Fe-4S] cluster</name>
        <dbReference type="ChEBI" id="CHEBI:49883"/>
    </cofactor>
    <text evidence="8">Binds 2 [4Fe-4S] clusters. One cluster is coordinated with 3 cysteines and an exchangeable S-adenosyl-L-methionine.</text>
</comment>
<evidence type="ECO:0000256" key="1">
    <source>
        <dbReference type="ARBA" id="ARBA00022485"/>
    </source>
</evidence>
<evidence type="ECO:0000256" key="3">
    <source>
        <dbReference type="ARBA" id="ARBA00022679"/>
    </source>
</evidence>
<evidence type="ECO:0000313" key="12">
    <source>
        <dbReference type="Proteomes" id="UP000671852"/>
    </source>
</evidence>
<dbReference type="GO" id="GO:0006400">
    <property type="term" value="P:tRNA modification"/>
    <property type="evidence" value="ECO:0007669"/>
    <property type="project" value="InterPro"/>
</dbReference>
<feature type="domain" description="Radical SAM core" evidence="10">
    <location>
        <begin position="132"/>
        <end position="361"/>
    </location>
</feature>
<dbReference type="Pfam" id="PF04055">
    <property type="entry name" value="Radical_SAM"/>
    <property type="match status" value="1"/>
</dbReference>
<dbReference type="EC" id="2.8.4.4" evidence="8"/>
<dbReference type="SFLD" id="SFLDF00274">
    <property type="entry name" value="ribosomal_protein_S12_methylth"/>
    <property type="match status" value="1"/>
</dbReference>
<dbReference type="InterPro" id="IPR023404">
    <property type="entry name" value="rSAM_horseshoe"/>
</dbReference>
<comment type="catalytic activity">
    <reaction evidence="8">
        <text>L-aspartate(89)-[ribosomal protein uS12]-hydrogen + (sulfur carrier)-SH + AH2 + 2 S-adenosyl-L-methionine = 3-methylsulfanyl-L-aspartate(89)-[ribosomal protein uS12]-hydrogen + (sulfur carrier)-H + 5'-deoxyadenosine + L-methionine + A + S-adenosyl-L-homocysteine + 2 H(+)</text>
        <dbReference type="Rhea" id="RHEA:37087"/>
        <dbReference type="Rhea" id="RHEA-COMP:10460"/>
        <dbReference type="Rhea" id="RHEA-COMP:10461"/>
        <dbReference type="Rhea" id="RHEA-COMP:14737"/>
        <dbReference type="Rhea" id="RHEA-COMP:14739"/>
        <dbReference type="ChEBI" id="CHEBI:13193"/>
        <dbReference type="ChEBI" id="CHEBI:15378"/>
        <dbReference type="ChEBI" id="CHEBI:17319"/>
        <dbReference type="ChEBI" id="CHEBI:17499"/>
        <dbReference type="ChEBI" id="CHEBI:29917"/>
        <dbReference type="ChEBI" id="CHEBI:29961"/>
        <dbReference type="ChEBI" id="CHEBI:57844"/>
        <dbReference type="ChEBI" id="CHEBI:57856"/>
        <dbReference type="ChEBI" id="CHEBI:59789"/>
        <dbReference type="ChEBI" id="CHEBI:64428"/>
        <dbReference type="ChEBI" id="CHEBI:73599"/>
        <dbReference type="EC" id="2.8.4.4"/>
    </reaction>
</comment>
<keyword evidence="6 8" id="KW-0408">Iron</keyword>
<dbReference type="Pfam" id="PF18693">
    <property type="entry name" value="TRAM_2"/>
    <property type="match status" value="1"/>
</dbReference>